<dbReference type="EMBL" id="JABSTQ010009665">
    <property type="protein sequence ID" value="KAG0426994.1"/>
    <property type="molecule type" value="Genomic_DNA"/>
</dbReference>
<keyword evidence="2" id="KW-1185">Reference proteome</keyword>
<accession>A0AC60Q262</accession>
<organism evidence="1 2">
    <name type="scientific">Ixodes persulcatus</name>
    <name type="common">Taiga tick</name>
    <dbReference type="NCBI Taxonomy" id="34615"/>
    <lineage>
        <taxon>Eukaryota</taxon>
        <taxon>Metazoa</taxon>
        <taxon>Ecdysozoa</taxon>
        <taxon>Arthropoda</taxon>
        <taxon>Chelicerata</taxon>
        <taxon>Arachnida</taxon>
        <taxon>Acari</taxon>
        <taxon>Parasitiformes</taxon>
        <taxon>Ixodida</taxon>
        <taxon>Ixodoidea</taxon>
        <taxon>Ixodidae</taxon>
        <taxon>Ixodinae</taxon>
        <taxon>Ixodes</taxon>
    </lineage>
</organism>
<proteinExistence type="predicted"/>
<sequence>MGEGWGREDVFSLTMIGGRVDRFTKYPTLRDLFSRYNIVVPSSASVEHLFSVGGHVFKKNWGRLSNKKFENQLFPRYLDGVADSACGLRGPSFDRYSDLWTLSEFWQSNAAWRACFESWRTSAGTRESTLGRIPASHKAAARAVLERRSDSVLRHLLLGTVSGPLLTDFDWAVKLVLGSDRVSSLGVPLAALDLCLRDHTGPRRLCLELGSAELLALVGALEAAHKARDFQGRLCCAAGTLGRAAPEVNKIAVEISLTPRETKLVFDSLPYRSWMRSCRRAIVHASLGKGPAPCWWSRWAPVTIARDRGQGDRGTRRESRRPAAW</sequence>
<comment type="caution">
    <text evidence="1">The sequence shown here is derived from an EMBL/GenBank/DDBJ whole genome shotgun (WGS) entry which is preliminary data.</text>
</comment>
<evidence type="ECO:0000313" key="1">
    <source>
        <dbReference type="EMBL" id="KAG0426994.1"/>
    </source>
</evidence>
<gene>
    <name evidence="1" type="ORF">HPB47_025921</name>
</gene>
<evidence type="ECO:0000313" key="2">
    <source>
        <dbReference type="Proteomes" id="UP000805193"/>
    </source>
</evidence>
<protein>
    <submittedName>
        <fullName evidence="1">Uncharacterized protein</fullName>
    </submittedName>
</protein>
<dbReference type="Proteomes" id="UP000805193">
    <property type="component" value="Unassembled WGS sequence"/>
</dbReference>
<reference evidence="1 2" key="1">
    <citation type="journal article" date="2020" name="Cell">
        <title>Large-Scale Comparative Analyses of Tick Genomes Elucidate Their Genetic Diversity and Vector Capacities.</title>
        <authorList>
            <consortium name="Tick Genome and Microbiome Consortium (TIGMIC)"/>
            <person name="Jia N."/>
            <person name="Wang J."/>
            <person name="Shi W."/>
            <person name="Du L."/>
            <person name="Sun Y."/>
            <person name="Zhan W."/>
            <person name="Jiang J.F."/>
            <person name="Wang Q."/>
            <person name="Zhang B."/>
            <person name="Ji P."/>
            <person name="Bell-Sakyi L."/>
            <person name="Cui X.M."/>
            <person name="Yuan T.T."/>
            <person name="Jiang B.G."/>
            <person name="Yang W.F."/>
            <person name="Lam T.T."/>
            <person name="Chang Q.C."/>
            <person name="Ding S.J."/>
            <person name="Wang X.J."/>
            <person name="Zhu J.G."/>
            <person name="Ruan X.D."/>
            <person name="Zhao L."/>
            <person name="Wei J.T."/>
            <person name="Ye R.Z."/>
            <person name="Que T.C."/>
            <person name="Du C.H."/>
            <person name="Zhou Y.H."/>
            <person name="Cheng J.X."/>
            <person name="Dai P.F."/>
            <person name="Guo W.B."/>
            <person name="Han X.H."/>
            <person name="Huang E.J."/>
            <person name="Li L.F."/>
            <person name="Wei W."/>
            <person name="Gao Y.C."/>
            <person name="Liu J.Z."/>
            <person name="Shao H.Z."/>
            <person name="Wang X."/>
            <person name="Wang C.C."/>
            <person name="Yang T.C."/>
            <person name="Huo Q.B."/>
            <person name="Li W."/>
            <person name="Chen H.Y."/>
            <person name="Chen S.E."/>
            <person name="Zhou L.G."/>
            <person name="Ni X.B."/>
            <person name="Tian J.H."/>
            <person name="Sheng Y."/>
            <person name="Liu T."/>
            <person name="Pan Y.S."/>
            <person name="Xia L.Y."/>
            <person name="Li J."/>
            <person name="Zhao F."/>
            <person name="Cao W.C."/>
        </authorList>
    </citation>
    <scope>NUCLEOTIDE SEQUENCE [LARGE SCALE GENOMIC DNA]</scope>
    <source>
        <strain evidence="1">Iper-2018</strain>
    </source>
</reference>
<name>A0AC60Q262_IXOPE</name>